<proteinExistence type="predicted"/>
<keyword evidence="1" id="KW-0812">Transmembrane</keyword>
<accession>A0ABW6IEW2</accession>
<evidence type="ECO:0000313" key="2">
    <source>
        <dbReference type="EMBL" id="MFE4106267.1"/>
    </source>
</evidence>
<feature type="transmembrane region" description="Helical" evidence="1">
    <location>
        <begin position="155"/>
        <end position="179"/>
    </location>
</feature>
<reference evidence="2 3" key="1">
    <citation type="submission" date="2024-10" db="EMBL/GenBank/DDBJ databases">
        <authorList>
            <person name="Ratan Roy A."/>
            <person name="Morales Sandoval P.H."/>
            <person name="De Los Santos Villalobos S."/>
            <person name="Chakraborty S."/>
            <person name="Mukherjee J."/>
        </authorList>
    </citation>
    <scope>NUCLEOTIDE SEQUENCE [LARGE SCALE GENOMIC DNA]</scope>
    <source>
        <strain evidence="2 3">S1</strain>
    </source>
</reference>
<keyword evidence="1" id="KW-0472">Membrane</keyword>
<evidence type="ECO:0000256" key="1">
    <source>
        <dbReference type="SAM" id="Phobius"/>
    </source>
</evidence>
<dbReference type="Pfam" id="PF24301">
    <property type="entry name" value="FraC"/>
    <property type="match status" value="1"/>
</dbReference>
<feature type="transmembrane region" description="Helical" evidence="1">
    <location>
        <begin position="90"/>
        <end position="108"/>
    </location>
</feature>
<comment type="caution">
    <text evidence="2">The sequence shown here is derived from an EMBL/GenBank/DDBJ whole genome shotgun (WGS) entry which is preliminary data.</text>
</comment>
<keyword evidence="1" id="KW-1133">Transmembrane helix</keyword>
<feature type="transmembrane region" description="Helical" evidence="1">
    <location>
        <begin position="6"/>
        <end position="28"/>
    </location>
</feature>
<organism evidence="2 3">
    <name type="scientific">Almyronema epifaneia S1</name>
    <dbReference type="NCBI Taxonomy" id="2991925"/>
    <lineage>
        <taxon>Bacteria</taxon>
        <taxon>Bacillati</taxon>
        <taxon>Cyanobacteriota</taxon>
        <taxon>Cyanophyceae</taxon>
        <taxon>Nodosilineales</taxon>
        <taxon>Nodosilineaceae</taxon>
        <taxon>Almyronema</taxon>
        <taxon>Almyronema epifaneia</taxon>
    </lineage>
</organism>
<sequence length="182" mass="20544">MEPVFPLRAIIFQSLFLLVAIALEASILRQRLRLAYRPSIEYATTINLLSASLGWFAFLALEPLLAPAVRAQILSFVLFGQFFSSPEQNIGLLFIAAGFLTFFLTFWVKLQGLDWLQRILEVKAAPVEKQAPTRQERYQRARRGGLGFEEPSQQAIAVLQANALSFTVIFFLLLLQALIKID</sequence>
<dbReference type="InterPro" id="IPR054663">
    <property type="entry name" value="FraC"/>
</dbReference>
<evidence type="ECO:0000313" key="3">
    <source>
        <dbReference type="Proteomes" id="UP001600165"/>
    </source>
</evidence>
<dbReference type="Proteomes" id="UP001600165">
    <property type="component" value="Unassembled WGS sequence"/>
</dbReference>
<gene>
    <name evidence="2" type="primary">fraC</name>
    <name evidence="2" type="ORF">ACFVKH_08265</name>
</gene>
<dbReference type="RefSeq" id="WP_377963859.1">
    <property type="nucleotide sequence ID" value="NZ_JBHZOL010000059.1"/>
</dbReference>
<dbReference type="NCBIfam" id="NF045624">
    <property type="entry name" value="filament_FraC"/>
    <property type="match status" value="1"/>
</dbReference>
<keyword evidence="3" id="KW-1185">Reference proteome</keyword>
<protein>
    <submittedName>
        <fullName evidence="2">Filament integrity protein FraC</fullName>
    </submittedName>
</protein>
<dbReference type="EMBL" id="JBHZOL010000059">
    <property type="protein sequence ID" value="MFE4106267.1"/>
    <property type="molecule type" value="Genomic_DNA"/>
</dbReference>
<name>A0ABW6IEW2_9CYAN</name>